<organism evidence="2 3">
    <name type="scientific">Paracerasibacillus soli</name>
    <dbReference type="NCBI Taxonomy" id="480284"/>
    <lineage>
        <taxon>Bacteria</taxon>
        <taxon>Bacillati</taxon>
        <taxon>Bacillota</taxon>
        <taxon>Bacilli</taxon>
        <taxon>Bacillales</taxon>
        <taxon>Bacillaceae</taxon>
        <taxon>Paracerasibacillus</taxon>
    </lineage>
</organism>
<dbReference type="InterPro" id="IPR000600">
    <property type="entry name" value="ROK"/>
</dbReference>
<evidence type="ECO:0000313" key="3">
    <source>
        <dbReference type="Proteomes" id="UP001275315"/>
    </source>
</evidence>
<comment type="caution">
    <text evidence="2">The sequence shown here is derived from an EMBL/GenBank/DDBJ whole genome shotgun (WGS) entry which is preliminary data.</text>
</comment>
<keyword evidence="3" id="KW-1185">Reference proteome</keyword>
<dbReference type="InterPro" id="IPR043129">
    <property type="entry name" value="ATPase_NBD"/>
</dbReference>
<name>A0ABU5CSH1_9BACI</name>
<dbReference type="Gene3D" id="3.30.420.40">
    <property type="match status" value="1"/>
</dbReference>
<evidence type="ECO:0000313" key="2">
    <source>
        <dbReference type="EMBL" id="MDY0409326.1"/>
    </source>
</evidence>
<sequence>MHGGEFGYMVIPNSSGTNFDTWSATAATGALVKNVAQLKNINEDEINGEAIFEMAHAGDVDCQQAIDQFYAYLALGIYNLQYIYDPEVILIGGGISERDDLIDHINEKLDEILSRFEASKIRPSIDTCEFRQNANMLGAVYGFLKEYN</sequence>
<dbReference type="Pfam" id="PF00480">
    <property type="entry name" value="ROK"/>
    <property type="match status" value="1"/>
</dbReference>
<dbReference type="Proteomes" id="UP001275315">
    <property type="component" value="Unassembled WGS sequence"/>
</dbReference>
<dbReference type="PANTHER" id="PTHR18964:SF165">
    <property type="entry name" value="BETA-GLUCOSIDE KINASE"/>
    <property type="match status" value="1"/>
</dbReference>
<reference evidence="2 3" key="1">
    <citation type="submission" date="2023-10" db="EMBL/GenBank/DDBJ databases">
        <title>Virgibacillus soli CC-YMP-6 genome.</title>
        <authorList>
            <person name="Miliotis G."/>
            <person name="Sengupta P."/>
            <person name="Hameed A."/>
            <person name="Chuvochina M."/>
            <person name="Mcdonagh F."/>
            <person name="Simpson A.C."/>
            <person name="Singh N.K."/>
            <person name="Rekha P.D."/>
            <person name="Raman K."/>
            <person name="Hugenholtz P."/>
            <person name="Venkateswaran K."/>
        </authorList>
    </citation>
    <scope>NUCLEOTIDE SEQUENCE [LARGE SCALE GENOMIC DNA]</scope>
    <source>
        <strain evidence="2 3">CC-YMP-6</strain>
    </source>
</reference>
<comment type="similarity">
    <text evidence="1">Belongs to the ROK (NagC/XylR) family.</text>
</comment>
<proteinExistence type="inferred from homology"/>
<gene>
    <name evidence="2" type="ORF">RWD45_13055</name>
</gene>
<accession>A0ABU5CSH1</accession>
<dbReference type="PANTHER" id="PTHR18964">
    <property type="entry name" value="ROK (REPRESSOR, ORF, KINASE) FAMILY"/>
    <property type="match status" value="1"/>
</dbReference>
<dbReference type="SUPFAM" id="SSF53067">
    <property type="entry name" value="Actin-like ATPase domain"/>
    <property type="match status" value="1"/>
</dbReference>
<evidence type="ECO:0000256" key="1">
    <source>
        <dbReference type="ARBA" id="ARBA00006479"/>
    </source>
</evidence>
<protein>
    <submittedName>
        <fullName evidence="2">ROK family protein</fullName>
    </submittedName>
</protein>
<dbReference type="EMBL" id="JAWDIQ010000002">
    <property type="protein sequence ID" value="MDY0409326.1"/>
    <property type="molecule type" value="Genomic_DNA"/>
</dbReference>